<dbReference type="Gene3D" id="2.10.60.10">
    <property type="entry name" value="CD59"/>
    <property type="match status" value="1"/>
</dbReference>
<keyword evidence="4" id="KW-1185">Reference proteome</keyword>
<evidence type="ECO:0000313" key="4">
    <source>
        <dbReference type="Proteomes" id="UP000092124"/>
    </source>
</evidence>
<sequence length="137" mass="15685">NLTCHVCEQENSFNCTNPQICTNNKRFCTLAATQFFERFYIASKQCTRTCAIPPRQLPGTEVRSGPPEPKSFVIEKPLPFLFLKCCKWNLCNEKGPHLIFFKEQPGKASERRHRYTELFLPGFMVPIATGLVDLSLL</sequence>
<dbReference type="STRING" id="56216.A0A1A6GDE0"/>
<name>A0A1A6GDE0_NEOLE</name>
<dbReference type="PANTHER" id="PTHR15049:SF1">
    <property type="entry name" value="LYMPHOCYTE ANTIGEN 6K"/>
    <property type="match status" value="1"/>
</dbReference>
<organism evidence="3 4">
    <name type="scientific">Neotoma lepida</name>
    <name type="common">Desert woodrat</name>
    <dbReference type="NCBI Taxonomy" id="56216"/>
    <lineage>
        <taxon>Eukaryota</taxon>
        <taxon>Metazoa</taxon>
        <taxon>Chordata</taxon>
        <taxon>Craniata</taxon>
        <taxon>Vertebrata</taxon>
        <taxon>Euteleostomi</taxon>
        <taxon>Mammalia</taxon>
        <taxon>Eutheria</taxon>
        <taxon>Euarchontoglires</taxon>
        <taxon>Glires</taxon>
        <taxon>Rodentia</taxon>
        <taxon>Myomorpha</taxon>
        <taxon>Muroidea</taxon>
        <taxon>Cricetidae</taxon>
        <taxon>Neotominae</taxon>
        <taxon>Neotoma</taxon>
    </lineage>
</organism>
<dbReference type="GO" id="GO:0007339">
    <property type="term" value="P:binding of sperm to zona pellucida"/>
    <property type="evidence" value="ECO:0007669"/>
    <property type="project" value="TreeGrafter"/>
</dbReference>
<feature type="non-terminal residue" evidence="3">
    <location>
        <position position="1"/>
    </location>
</feature>
<evidence type="ECO:0000313" key="3">
    <source>
        <dbReference type="EMBL" id="OBS64271.1"/>
    </source>
</evidence>
<dbReference type="OrthoDB" id="9617216at2759"/>
<reference evidence="3 4" key="1">
    <citation type="submission" date="2016-06" db="EMBL/GenBank/DDBJ databases">
        <title>The Draft Genome Sequence and Annotation of the Desert Woodrat Neotoma lepida.</title>
        <authorList>
            <person name="Campbell M."/>
            <person name="Oakeson K.F."/>
            <person name="Yandell M."/>
            <person name="Halpert J.R."/>
            <person name="Dearing D."/>
        </authorList>
    </citation>
    <scope>NUCLEOTIDE SEQUENCE [LARGE SCALE GENOMIC DNA]</scope>
    <source>
        <strain evidence="3">417</strain>
        <tissue evidence="3">Liver</tissue>
    </source>
</reference>
<evidence type="ECO:0000259" key="2">
    <source>
        <dbReference type="Pfam" id="PF00087"/>
    </source>
</evidence>
<gene>
    <name evidence="3" type="ORF">A6R68_07188</name>
</gene>
<accession>A0A1A6GDE0</accession>
<proteinExistence type="predicted"/>
<dbReference type="AlphaFoldDB" id="A0A1A6GDE0"/>
<comment type="caution">
    <text evidence="3">The sequence shown here is derived from an EMBL/GenBank/DDBJ whole genome shotgun (WGS) entry which is preliminary data.</text>
</comment>
<keyword evidence="1" id="KW-0732">Signal</keyword>
<dbReference type="InterPro" id="IPR045860">
    <property type="entry name" value="Snake_toxin-like_sf"/>
</dbReference>
<dbReference type="GO" id="GO:0001669">
    <property type="term" value="C:acrosomal vesicle"/>
    <property type="evidence" value="ECO:0007669"/>
    <property type="project" value="TreeGrafter"/>
</dbReference>
<dbReference type="SUPFAM" id="SSF57302">
    <property type="entry name" value="Snake toxin-like"/>
    <property type="match status" value="1"/>
</dbReference>
<dbReference type="InterPro" id="IPR052874">
    <property type="entry name" value="Sperm-ZP_regulatory"/>
</dbReference>
<dbReference type="EMBL" id="LZPO01097254">
    <property type="protein sequence ID" value="OBS64271.1"/>
    <property type="molecule type" value="Genomic_DNA"/>
</dbReference>
<dbReference type="InterPro" id="IPR035076">
    <property type="entry name" value="Toxin/TOLIP"/>
</dbReference>
<dbReference type="Pfam" id="PF00087">
    <property type="entry name" value="Toxin_TOLIP"/>
    <property type="match status" value="1"/>
</dbReference>
<evidence type="ECO:0000256" key="1">
    <source>
        <dbReference type="ARBA" id="ARBA00022729"/>
    </source>
</evidence>
<dbReference type="Proteomes" id="UP000092124">
    <property type="component" value="Unassembled WGS sequence"/>
</dbReference>
<feature type="domain" description="Snake toxin/toxin-like" evidence="2">
    <location>
        <begin position="2"/>
        <end position="51"/>
    </location>
</feature>
<dbReference type="PANTHER" id="PTHR15049">
    <property type="entry name" value="GLYCOSYL-PHOSPHATIDYLINOSITOL-ANCHORED MOLECULE-LIKE PROTEIN-RELATED"/>
    <property type="match status" value="1"/>
</dbReference>
<dbReference type="CDD" id="cd23550">
    <property type="entry name" value="TFP_LU_ECD_Ly6K"/>
    <property type="match status" value="1"/>
</dbReference>
<protein>
    <recommendedName>
        <fullName evidence="2">Snake toxin/toxin-like domain-containing protein</fullName>
    </recommendedName>
</protein>